<sequence length="139" mass="15100">MKGLILLSLMGLILAVSIGAPWNGTWTPIENYAGFGPPPEDEENTQWNGTWTPVENYAGFGPPPEDEENTQYTGHILPFEGEGRFSTVAPVTQQHTGYILPFEGEGAIPTAASVENAQQSGEIQRHAAARETTSQVLFR</sequence>
<feature type="signal peptide" evidence="1">
    <location>
        <begin position="1"/>
        <end position="15"/>
    </location>
</feature>
<proteinExistence type="predicted"/>
<name>A0A0F8CER3_LARCR</name>
<dbReference type="EMBL" id="KQ042212">
    <property type="protein sequence ID" value="KKF17826.1"/>
    <property type="molecule type" value="Genomic_DNA"/>
</dbReference>
<evidence type="ECO:0000256" key="1">
    <source>
        <dbReference type="SAM" id="SignalP"/>
    </source>
</evidence>
<evidence type="ECO:0000313" key="2">
    <source>
        <dbReference type="EMBL" id="KKF17826.1"/>
    </source>
</evidence>
<dbReference type="AlphaFoldDB" id="A0A0F8CER3"/>
<keyword evidence="1" id="KW-0732">Signal</keyword>
<protein>
    <submittedName>
        <fullName evidence="2">Uncharacterized protein</fullName>
    </submittedName>
</protein>
<organism evidence="2">
    <name type="scientific">Larimichthys crocea</name>
    <name type="common">Large yellow croaker</name>
    <name type="synonym">Pseudosciaena crocea</name>
    <dbReference type="NCBI Taxonomy" id="215358"/>
    <lineage>
        <taxon>Eukaryota</taxon>
        <taxon>Metazoa</taxon>
        <taxon>Chordata</taxon>
        <taxon>Craniata</taxon>
        <taxon>Vertebrata</taxon>
        <taxon>Euteleostomi</taxon>
        <taxon>Actinopterygii</taxon>
        <taxon>Neopterygii</taxon>
        <taxon>Teleostei</taxon>
        <taxon>Neoteleostei</taxon>
        <taxon>Acanthomorphata</taxon>
        <taxon>Eupercaria</taxon>
        <taxon>Sciaenidae</taxon>
        <taxon>Larimichthys</taxon>
    </lineage>
</organism>
<reference evidence="2" key="1">
    <citation type="journal article" date="2015" name="PLoS Genet.">
        <title>Genome Sequencing of the Perciform Fish Larimichthys crocea Provides Insights into Molecular and Genetic Mechanisms of Stress Adaptation.</title>
        <authorList>
            <person name="Ao J."/>
            <person name="Mu Y."/>
            <person name="Xiang L.X."/>
            <person name="Fan D."/>
            <person name="Feng M."/>
            <person name="Zhang S."/>
            <person name="Shi Q."/>
            <person name="Zhu L.Y."/>
            <person name="Li T."/>
            <person name="Ding Y."/>
            <person name="Nie L."/>
            <person name="Li Q."/>
            <person name="Dong W.R."/>
            <person name="Jiang L."/>
            <person name="Sun B."/>
            <person name="Zhang X."/>
            <person name="Li M."/>
            <person name="Zhang H.Q."/>
            <person name="Xie S."/>
            <person name="Zhu Y."/>
            <person name="Jiang X."/>
            <person name="Wang X."/>
            <person name="Mu P."/>
            <person name="Chen W."/>
            <person name="Yue Z."/>
            <person name="Wang Z."/>
            <person name="Wang J."/>
            <person name="Shao J.Z."/>
            <person name="Chen X."/>
        </authorList>
    </citation>
    <scope>NUCLEOTIDE SEQUENCE [LARGE SCALE GENOMIC DNA]</scope>
    <source>
        <strain evidence="2">SSNF</strain>
        <tissue evidence="2">Blood</tissue>
    </source>
</reference>
<accession>A0A0F8CER3</accession>
<gene>
    <name evidence="2" type="ORF">EH28_02528</name>
</gene>
<feature type="chain" id="PRO_5013039995" evidence="1">
    <location>
        <begin position="16"/>
        <end position="139"/>
    </location>
</feature>